<dbReference type="PANTHER" id="PTHR41328">
    <property type="entry name" value="TERMINASE SMALL SUBUNIT-RELATED"/>
    <property type="match status" value="1"/>
</dbReference>
<sequence length="186" mass="21391">MKKLRCIGLKNDGSRCTRKKEFENDEAPREWRCWQHPEEKNNNLSLTEKQKAFADEYIISMNATDAAIKAGYSKNSAYAIGNQNLNKLEIKNYIEKRLKEKEAARIATQDEVLEYLTEVMRGEIEEETVVTENTGDYQSQARVVKKKVGPKDRNKAAELLGKRYSLFKDNIDIELNGGVQIIDDIE</sequence>
<keyword evidence="1" id="KW-1188">Viral release from host cell</keyword>
<protein>
    <submittedName>
        <fullName evidence="3">Phage terminase small subunit</fullName>
    </submittedName>
</protein>
<accession>A0A1G8PV28</accession>
<dbReference type="InterPro" id="IPR005335">
    <property type="entry name" value="Terminase_ssu"/>
</dbReference>
<dbReference type="GO" id="GO:0051276">
    <property type="term" value="P:chromosome organization"/>
    <property type="evidence" value="ECO:0007669"/>
    <property type="project" value="InterPro"/>
</dbReference>
<dbReference type="InterPro" id="IPR038713">
    <property type="entry name" value="Terminase_Gp1_N_sf"/>
</dbReference>
<name>A0A1G8PV28_9FIRM</name>
<dbReference type="PANTHER" id="PTHR41328:SF2">
    <property type="entry name" value="TERMINASE SMALL SUBUNIT"/>
    <property type="match status" value="1"/>
</dbReference>
<dbReference type="Proteomes" id="UP000198945">
    <property type="component" value="Unassembled WGS sequence"/>
</dbReference>
<organism evidence="3 4">
    <name type="scientific">Halanaerobium congolense</name>
    <dbReference type="NCBI Taxonomy" id="54121"/>
    <lineage>
        <taxon>Bacteria</taxon>
        <taxon>Bacillati</taxon>
        <taxon>Bacillota</taxon>
        <taxon>Clostridia</taxon>
        <taxon>Halanaerobiales</taxon>
        <taxon>Halanaerobiaceae</taxon>
        <taxon>Halanaerobium</taxon>
    </lineage>
</organism>
<dbReference type="RefSeq" id="WP_208596688.1">
    <property type="nucleotide sequence ID" value="NZ_FNEH01000021.1"/>
</dbReference>
<evidence type="ECO:0000313" key="3">
    <source>
        <dbReference type="EMBL" id="SDI96116.1"/>
    </source>
</evidence>
<dbReference type="Pfam" id="PF03592">
    <property type="entry name" value="Terminase_2"/>
    <property type="match status" value="1"/>
</dbReference>
<dbReference type="InterPro" id="IPR052404">
    <property type="entry name" value="SPP1-like_terminase"/>
</dbReference>
<gene>
    <name evidence="3" type="ORF">SAMN04515654_12133</name>
</gene>
<dbReference type="AlphaFoldDB" id="A0A1G8PV28"/>
<dbReference type="Gene3D" id="6.10.140.2160">
    <property type="match status" value="1"/>
</dbReference>
<evidence type="ECO:0000256" key="2">
    <source>
        <dbReference type="ARBA" id="ARBA00023219"/>
    </source>
</evidence>
<evidence type="ECO:0000256" key="1">
    <source>
        <dbReference type="ARBA" id="ARBA00022612"/>
    </source>
</evidence>
<keyword evidence="2" id="KW-0231">Viral genome packaging</keyword>
<dbReference type="Gene3D" id="1.10.10.1400">
    <property type="entry name" value="Terminase, small subunit, N-terminal DNA-binding domain, HTH motif"/>
    <property type="match status" value="1"/>
</dbReference>
<dbReference type="EMBL" id="FNEH01000021">
    <property type="protein sequence ID" value="SDI96116.1"/>
    <property type="molecule type" value="Genomic_DNA"/>
</dbReference>
<reference evidence="3 4" key="1">
    <citation type="submission" date="2016-10" db="EMBL/GenBank/DDBJ databases">
        <authorList>
            <person name="de Groot N.N."/>
        </authorList>
    </citation>
    <scope>NUCLEOTIDE SEQUENCE [LARGE SCALE GENOMIC DNA]</scope>
    <source>
        <strain evidence="3 4">WG7</strain>
    </source>
</reference>
<proteinExistence type="predicted"/>
<evidence type="ECO:0000313" key="4">
    <source>
        <dbReference type="Proteomes" id="UP000198945"/>
    </source>
</evidence>